<evidence type="ECO:0000256" key="1">
    <source>
        <dbReference type="SAM" id="MobiDB-lite"/>
    </source>
</evidence>
<sequence>MYRCWERHLESGLMAPPAAASSEIPPFLQSRSSQISPSHPSVPLLPRACARRLARLQAAWLKGLLPKAGGCTAASILSPPSLPSGPSLPRKSLHIPGTVFCPEVDPRSSPWGVTSGSRRAGATDGQGSPRVQGPGWDWQ</sequence>
<accession>A0ABN8ZZA6</accession>
<gene>
    <name evidence="2" type="ORF">MRATA1EN1_LOCUS28056</name>
</gene>
<organism evidence="2 3">
    <name type="scientific">Rangifer tarandus platyrhynchus</name>
    <name type="common">Svalbard reindeer</name>
    <dbReference type="NCBI Taxonomy" id="3082113"/>
    <lineage>
        <taxon>Eukaryota</taxon>
        <taxon>Metazoa</taxon>
        <taxon>Chordata</taxon>
        <taxon>Craniata</taxon>
        <taxon>Vertebrata</taxon>
        <taxon>Euteleostomi</taxon>
        <taxon>Mammalia</taxon>
        <taxon>Eutheria</taxon>
        <taxon>Laurasiatheria</taxon>
        <taxon>Artiodactyla</taxon>
        <taxon>Ruminantia</taxon>
        <taxon>Pecora</taxon>
        <taxon>Cervidae</taxon>
        <taxon>Odocoileinae</taxon>
        <taxon>Rangifer</taxon>
    </lineage>
</organism>
<reference evidence="2" key="1">
    <citation type="submission" date="2023-04" db="EMBL/GenBank/DDBJ databases">
        <authorList>
            <consortium name="ELIXIR-Norway"/>
        </authorList>
    </citation>
    <scope>NUCLEOTIDE SEQUENCE [LARGE SCALE GENOMIC DNA]</scope>
</reference>
<dbReference type="Proteomes" id="UP001176941">
    <property type="component" value="Chromosome 9"/>
</dbReference>
<protein>
    <submittedName>
        <fullName evidence="2">Uncharacterized protein</fullName>
    </submittedName>
</protein>
<evidence type="ECO:0000313" key="3">
    <source>
        <dbReference type="Proteomes" id="UP001176941"/>
    </source>
</evidence>
<evidence type="ECO:0000313" key="2">
    <source>
        <dbReference type="EMBL" id="CAI9179094.1"/>
    </source>
</evidence>
<feature type="region of interest" description="Disordered" evidence="1">
    <location>
        <begin position="104"/>
        <end position="139"/>
    </location>
</feature>
<keyword evidence="3" id="KW-1185">Reference proteome</keyword>
<name>A0ABN8ZZA6_RANTA</name>
<proteinExistence type="predicted"/>
<dbReference type="EMBL" id="OX459945">
    <property type="protein sequence ID" value="CAI9179094.1"/>
    <property type="molecule type" value="Genomic_DNA"/>
</dbReference>